<evidence type="ECO:0000256" key="11">
    <source>
        <dbReference type="SAM" id="MobiDB-lite"/>
    </source>
</evidence>
<reference evidence="15" key="1">
    <citation type="submission" date="2018-06" db="EMBL/GenBank/DDBJ databases">
        <title>Genome assembly of Danube salmon.</title>
        <authorList>
            <person name="Macqueen D.J."/>
            <person name="Gundappa M.K."/>
        </authorList>
    </citation>
    <scope>NUCLEOTIDE SEQUENCE [LARGE SCALE GENOMIC DNA]</scope>
</reference>
<dbReference type="InterPro" id="IPR036236">
    <property type="entry name" value="Znf_C2H2_sf"/>
</dbReference>
<dbReference type="InterPro" id="IPR006612">
    <property type="entry name" value="THAP_Znf"/>
</dbReference>
<dbReference type="GO" id="GO:0008270">
    <property type="term" value="F:zinc ion binding"/>
    <property type="evidence" value="ECO:0007669"/>
    <property type="project" value="UniProtKB-KW"/>
</dbReference>
<evidence type="ECO:0000256" key="2">
    <source>
        <dbReference type="ARBA" id="ARBA00006991"/>
    </source>
</evidence>
<evidence type="ECO:0000313" key="15">
    <source>
        <dbReference type="Proteomes" id="UP000314982"/>
    </source>
</evidence>
<dbReference type="GO" id="GO:0000981">
    <property type="term" value="F:DNA-binding transcription factor activity, RNA polymerase II-specific"/>
    <property type="evidence" value="ECO:0007669"/>
    <property type="project" value="TreeGrafter"/>
</dbReference>
<organism evidence="14 15">
    <name type="scientific">Hucho hucho</name>
    <name type="common">huchen</name>
    <dbReference type="NCBI Taxonomy" id="62062"/>
    <lineage>
        <taxon>Eukaryota</taxon>
        <taxon>Metazoa</taxon>
        <taxon>Chordata</taxon>
        <taxon>Craniata</taxon>
        <taxon>Vertebrata</taxon>
        <taxon>Euteleostomi</taxon>
        <taxon>Actinopterygii</taxon>
        <taxon>Neopterygii</taxon>
        <taxon>Teleostei</taxon>
        <taxon>Protacanthopterygii</taxon>
        <taxon>Salmoniformes</taxon>
        <taxon>Salmonidae</taxon>
        <taxon>Salmoninae</taxon>
        <taxon>Hucho</taxon>
    </lineage>
</organism>
<evidence type="ECO:0000256" key="10">
    <source>
        <dbReference type="PROSITE-ProRule" id="PRU00309"/>
    </source>
</evidence>
<evidence type="ECO:0000256" key="5">
    <source>
        <dbReference type="ARBA" id="ARBA00022771"/>
    </source>
</evidence>
<dbReference type="PROSITE" id="PS00028">
    <property type="entry name" value="ZINC_FINGER_C2H2_1"/>
    <property type="match status" value="5"/>
</dbReference>
<proteinExistence type="inferred from homology"/>
<comment type="subcellular location">
    <subcellularLocation>
        <location evidence="1">Nucleus</location>
    </subcellularLocation>
</comment>
<dbReference type="PANTHER" id="PTHR23226">
    <property type="entry name" value="ZINC FINGER AND SCAN DOMAIN-CONTAINING"/>
    <property type="match status" value="1"/>
</dbReference>
<evidence type="ECO:0000256" key="3">
    <source>
        <dbReference type="ARBA" id="ARBA00022723"/>
    </source>
</evidence>
<keyword evidence="5 9" id="KW-0863">Zinc-finger</keyword>
<dbReference type="SMART" id="SM00355">
    <property type="entry name" value="ZnF_C2H2"/>
    <property type="match status" value="5"/>
</dbReference>
<feature type="domain" description="C2H2-type" evidence="12">
    <location>
        <begin position="277"/>
        <end position="304"/>
    </location>
</feature>
<feature type="domain" description="C2H2-type" evidence="12">
    <location>
        <begin position="305"/>
        <end position="332"/>
    </location>
</feature>
<evidence type="ECO:0000259" key="13">
    <source>
        <dbReference type="PROSITE" id="PS50950"/>
    </source>
</evidence>
<keyword evidence="6" id="KW-0862">Zinc</keyword>
<dbReference type="FunFam" id="3.30.160.60:FF:000135">
    <property type="entry name" value="Zinc finger protein 358"/>
    <property type="match status" value="1"/>
</dbReference>
<dbReference type="GO" id="GO:0000978">
    <property type="term" value="F:RNA polymerase II cis-regulatory region sequence-specific DNA binding"/>
    <property type="evidence" value="ECO:0007669"/>
    <property type="project" value="TreeGrafter"/>
</dbReference>
<evidence type="ECO:0000313" key="14">
    <source>
        <dbReference type="Ensembl" id="ENSHHUP00000057033.1"/>
    </source>
</evidence>
<dbReference type="GeneTree" id="ENSGT00940000154715"/>
<dbReference type="Proteomes" id="UP000314982">
    <property type="component" value="Unassembled WGS sequence"/>
</dbReference>
<feature type="domain" description="THAP-type" evidence="13">
    <location>
        <begin position="1"/>
        <end position="81"/>
    </location>
</feature>
<dbReference type="FunFam" id="3.30.160.60:FF:001155">
    <property type="entry name" value="Zinc finger 30C"/>
    <property type="match status" value="1"/>
</dbReference>
<evidence type="ECO:0000256" key="8">
    <source>
        <dbReference type="ARBA" id="ARBA00023242"/>
    </source>
</evidence>
<evidence type="ECO:0000256" key="4">
    <source>
        <dbReference type="ARBA" id="ARBA00022737"/>
    </source>
</evidence>
<dbReference type="AlphaFoldDB" id="A0A4W5P4L7"/>
<dbReference type="SUPFAM" id="SSF57716">
    <property type="entry name" value="Glucocorticoid receptor-like (DNA-binding domain)"/>
    <property type="match status" value="1"/>
</dbReference>
<feature type="domain" description="C2H2-type" evidence="12">
    <location>
        <begin position="361"/>
        <end position="384"/>
    </location>
</feature>
<keyword evidence="8" id="KW-0539">Nucleus</keyword>
<dbReference type="Ensembl" id="ENSHHUT00000058995.1">
    <property type="protein sequence ID" value="ENSHHUP00000057033.1"/>
    <property type="gene ID" value="ENSHHUG00000034021.1"/>
</dbReference>
<dbReference type="PANTHER" id="PTHR23226:SF416">
    <property type="entry name" value="FI01424P"/>
    <property type="match status" value="1"/>
</dbReference>
<evidence type="ECO:0000256" key="7">
    <source>
        <dbReference type="ARBA" id="ARBA00023125"/>
    </source>
</evidence>
<dbReference type="Gene3D" id="3.30.160.60">
    <property type="entry name" value="Classic Zinc Finger"/>
    <property type="match status" value="5"/>
</dbReference>
<dbReference type="InterPro" id="IPR013087">
    <property type="entry name" value="Znf_C2H2_type"/>
</dbReference>
<dbReference type="Pfam" id="PF00096">
    <property type="entry name" value="zf-C2H2"/>
    <property type="match status" value="5"/>
</dbReference>
<accession>A0A4W5P4L7</accession>
<evidence type="ECO:0000256" key="1">
    <source>
        <dbReference type="ARBA" id="ARBA00004123"/>
    </source>
</evidence>
<evidence type="ECO:0000256" key="6">
    <source>
        <dbReference type="ARBA" id="ARBA00022833"/>
    </source>
</evidence>
<keyword evidence="3" id="KW-0479">Metal-binding</keyword>
<evidence type="ECO:0000259" key="12">
    <source>
        <dbReference type="PROSITE" id="PS50157"/>
    </source>
</evidence>
<comment type="similarity">
    <text evidence="2">Belongs to the krueppel C2H2-type zinc-finger protein family.</text>
</comment>
<dbReference type="PROSITE" id="PS50157">
    <property type="entry name" value="ZINC_FINGER_C2H2_2"/>
    <property type="match status" value="5"/>
</dbReference>
<feature type="domain" description="C2H2-type" evidence="12">
    <location>
        <begin position="249"/>
        <end position="276"/>
    </location>
</feature>
<dbReference type="FunFam" id="3.30.160.60:FF:002343">
    <property type="entry name" value="Zinc finger protein 33A"/>
    <property type="match status" value="2"/>
</dbReference>
<feature type="domain" description="C2H2-type" evidence="12">
    <location>
        <begin position="333"/>
        <end position="360"/>
    </location>
</feature>
<sequence>MRNCCAVNCANRGGQGWRFFTIPRGSHPFQKNRRRLWLQAIKRVDWGPDGLRGDYSLCGAHFISGEPSMDYNSPDFVPSVFPQGKQTRNSRKTRCSKAQSNGSAVAMASPDTEVDVVPDCSEVLHGPDCYHSDQSTPDPKMEDESQTLDLNIKIKEEDVDHFMYQNYSGVLKEEKEEDTWECPQPGKLGPDCNHSDLSKPDPKIEDESQTLELTVKIKGEEEEETYDTECGKTSLATRNQLTSTGEKSYHCSDCEKSFSQHSNLKQHQRTHTGEKSHSCSDCGKRFSHKGSLVYHQRIHTGEKPYSCSDCGKSFSQKGSLLYHQRIHTGEKPYSCSDCGKSFRQKGSMVQHQRTHTREKSYSCSDCGKSFTASSTLKNHQRKIH</sequence>
<dbReference type="FunFam" id="3.30.160.60:FF:001270">
    <property type="entry name" value="zinc finger protein 583 isoform X1"/>
    <property type="match status" value="1"/>
</dbReference>
<dbReference type="GO" id="GO:0005634">
    <property type="term" value="C:nucleus"/>
    <property type="evidence" value="ECO:0007669"/>
    <property type="project" value="UniProtKB-SubCell"/>
</dbReference>
<evidence type="ECO:0000256" key="9">
    <source>
        <dbReference type="PROSITE-ProRule" id="PRU00042"/>
    </source>
</evidence>
<reference evidence="14" key="2">
    <citation type="submission" date="2025-08" db="UniProtKB">
        <authorList>
            <consortium name="Ensembl"/>
        </authorList>
    </citation>
    <scope>IDENTIFICATION</scope>
</reference>
<dbReference type="SUPFAM" id="SSF57667">
    <property type="entry name" value="beta-beta-alpha zinc fingers"/>
    <property type="match status" value="3"/>
</dbReference>
<keyword evidence="15" id="KW-1185">Reference proteome</keyword>
<dbReference type="STRING" id="62062.ENSHHUP00000057033"/>
<protein>
    <submittedName>
        <fullName evidence="14">Uncharacterized protein</fullName>
    </submittedName>
</protein>
<dbReference type="PROSITE" id="PS50950">
    <property type="entry name" value="ZF_THAP"/>
    <property type="match status" value="1"/>
</dbReference>
<keyword evidence="4" id="KW-0677">Repeat</keyword>
<dbReference type="SMART" id="SM00980">
    <property type="entry name" value="THAP"/>
    <property type="match status" value="1"/>
</dbReference>
<keyword evidence="7 10" id="KW-0238">DNA-binding</keyword>
<name>A0A4W5P4L7_9TELE</name>
<feature type="region of interest" description="Disordered" evidence="11">
    <location>
        <begin position="82"/>
        <end position="108"/>
    </location>
</feature>
<reference evidence="14" key="3">
    <citation type="submission" date="2025-09" db="UniProtKB">
        <authorList>
            <consortium name="Ensembl"/>
        </authorList>
    </citation>
    <scope>IDENTIFICATION</scope>
</reference>